<reference evidence="7 8" key="1">
    <citation type="submission" date="2016-10" db="EMBL/GenBank/DDBJ databases">
        <authorList>
            <person name="de Groot N.N."/>
        </authorList>
    </citation>
    <scope>NUCLEOTIDE SEQUENCE [LARGE SCALE GENOMIC DNA]</scope>
    <source>
        <strain evidence="7 8">DSM 15345</strain>
    </source>
</reference>
<evidence type="ECO:0000256" key="2">
    <source>
        <dbReference type="ARBA" id="ARBA00009773"/>
    </source>
</evidence>
<feature type="transmembrane region" description="Helical" evidence="6">
    <location>
        <begin position="245"/>
        <end position="270"/>
    </location>
</feature>
<dbReference type="Pfam" id="PF01594">
    <property type="entry name" value="AI-2E_transport"/>
    <property type="match status" value="1"/>
</dbReference>
<organism evidence="7 8">
    <name type="scientific">Rubrimonas cliftonensis</name>
    <dbReference type="NCBI Taxonomy" id="89524"/>
    <lineage>
        <taxon>Bacteria</taxon>
        <taxon>Pseudomonadati</taxon>
        <taxon>Pseudomonadota</taxon>
        <taxon>Alphaproteobacteria</taxon>
        <taxon>Rhodobacterales</taxon>
        <taxon>Paracoccaceae</taxon>
        <taxon>Rubrimonas</taxon>
    </lineage>
</organism>
<protein>
    <submittedName>
        <fullName evidence="7">Predicted PurR-regulated permease PerM</fullName>
    </submittedName>
</protein>
<feature type="transmembrane region" description="Helical" evidence="6">
    <location>
        <begin position="79"/>
        <end position="100"/>
    </location>
</feature>
<dbReference type="EMBL" id="FNQM01000007">
    <property type="protein sequence ID" value="SEA59630.1"/>
    <property type="molecule type" value="Genomic_DNA"/>
</dbReference>
<evidence type="ECO:0000256" key="4">
    <source>
        <dbReference type="ARBA" id="ARBA00022989"/>
    </source>
</evidence>
<evidence type="ECO:0000313" key="7">
    <source>
        <dbReference type="EMBL" id="SEA59630.1"/>
    </source>
</evidence>
<dbReference type="OrthoDB" id="9799225at2"/>
<keyword evidence="3 6" id="KW-0812">Transmembrane</keyword>
<feature type="transmembrane region" description="Helical" evidence="6">
    <location>
        <begin position="282"/>
        <end position="302"/>
    </location>
</feature>
<dbReference type="InterPro" id="IPR002549">
    <property type="entry name" value="AI-2E-like"/>
</dbReference>
<dbReference type="Proteomes" id="UP000198703">
    <property type="component" value="Unassembled WGS sequence"/>
</dbReference>
<dbReference type="PANTHER" id="PTHR21716:SF16">
    <property type="entry name" value="BLL1467 PROTEIN"/>
    <property type="match status" value="1"/>
</dbReference>
<accession>A0A1H4CH13</accession>
<feature type="transmembrane region" description="Helical" evidence="6">
    <location>
        <begin position="49"/>
        <end position="67"/>
    </location>
</feature>
<dbReference type="RefSeq" id="WP_093254012.1">
    <property type="nucleotide sequence ID" value="NZ_FNQM01000007.1"/>
</dbReference>
<sequence length="372" mass="38919">MMRGVLRWGGHGVSSGQGASADAASAAAVALALIAVVVVTAALSQARIFAIPTVLAGLVAVSLAPVARACERIGAQRAATAFVLVFGGLGALAAVAYVLAPRFEALASEAPDIVRRLEYIVRRFEAEMAQLGGAPSSGEGGDESGSLVESGRRLVTDTAMATPALVGAAAYCVFLTFFLLAERSRIARLVLWSAQRTATRRALGRAMRDVRLQVSTYLFAITIVNICLGVATAAAFWALDVPNAMLWGAAMTLFNYMPYLGPVLVNAAVFTVQLTNTLSVDAALAPVAALALLNTIEGYWLTPGLIGRQVKVSALAIFLAIAFGAWLWGAAGALIATPALIFLRAFALRLAAGPQKRAPLERATRESRRHKS</sequence>
<dbReference type="GO" id="GO:0016020">
    <property type="term" value="C:membrane"/>
    <property type="evidence" value="ECO:0007669"/>
    <property type="project" value="UniProtKB-SubCell"/>
</dbReference>
<keyword evidence="8" id="KW-1185">Reference proteome</keyword>
<evidence type="ECO:0000256" key="1">
    <source>
        <dbReference type="ARBA" id="ARBA00004141"/>
    </source>
</evidence>
<proteinExistence type="inferred from homology"/>
<evidence type="ECO:0000256" key="6">
    <source>
        <dbReference type="SAM" id="Phobius"/>
    </source>
</evidence>
<comment type="similarity">
    <text evidence="2">Belongs to the autoinducer-2 exporter (AI-2E) (TC 2.A.86) family.</text>
</comment>
<evidence type="ECO:0000313" key="8">
    <source>
        <dbReference type="Proteomes" id="UP000198703"/>
    </source>
</evidence>
<evidence type="ECO:0000256" key="5">
    <source>
        <dbReference type="ARBA" id="ARBA00023136"/>
    </source>
</evidence>
<dbReference type="GO" id="GO:0055085">
    <property type="term" value="P:transmembrane transport"/>
    <property type="evidence" value="ECO:0007669"/>
    <property type="project" value="TreeGrafter"/>
</dbReference>
<feature type="transmembrane region" description="Helical" evidence="6">
    <location>
        <begin position="21"/>
        <end position="43"/>
    </location>
</feature>
<gene>
    <name evidence="7" type="ORF">SAMN05444370_10770</name>
</gene>
<keyword evidence="4 6" id="KW-1133">Transmembrane helix</keyword>
<keyword evidence="5 6" id="KW-0472">Membrane</keyword>
<feature type="transmembrane region" description="Helical" evidence="6">
    <location>
        <begin position="217"/>
        <end position="239"/>
    </location>
</feature>
<dbReference type="STRING" id="89524.SAMN05444370_10770"/>
<feature type="transmembrane region" description="Helical" evidence="6">
    <location>
        <begin position="314"/>
        <end position="347"/>
    </location>
</feature>
<dbReference type="PANTHER" id="PTHR21716">
    <property type="entry name" value="TRANSMEMBRANE PROTEIN"/>
    <property type="match status" value="1"/>
</dbReference>
<comment type="subcellular location">
    <subcellularLocation>
        <location evidence="1">Membrane</location>
        <topology evidence="1">Multi-pass membrane protein</topology>
    </subcellularLocation>
</comment>
<name>A0A1H4CH13_9RHOB</name>
<feature type="transmembrane region" description="Helical" evidence="6">
    <location>
        <begin position="160"/>
        <end position="181"/>
    </location>
</feature>
<evidence type="ECO:0000256" key="3">
    <source>
        <dbReference type="ARBA" id="ARBA00022692"/>
    </source>
</evidence>
<dbReference type="AlphaFoldDB" id="A0A1H4CH13"/>